<comment type="caution">
    <text evidence="1">The sequence shown here is derived from an EMBL/GenBank/DDBJ whole genome shotgun (WGS) entry which is preliminary data.</text>
</comment>
<reference evidence="1 2" key="1">
    <citation type="journal article" date="2019" name="Nat. Microbiol.">
        <title>Mediterranean grassland soil C-N compound turnover is dependent on rainfall and depth, and is mediated by genomically divergent microorganisms.</title>
        <authorList>
            <person name="Diamond S."/>
            <person name="Andeer P.F."/>
            <person name="Li Z."/>
            <person name="Crits-Christoph A."/>
            <person name="Burstein D."/>
            <person name="Anantharaman K."/>
            <person name="Lane K.R."/>
            <person name="Thomas B.C."/>
            <person name="Pan C."/>
            <person name="Northen T.R."/>
            <person name="Banfield J.F."/>
        </authorList>
    </citation>
    <scope>NUCLEOTIDE SEQUENCE [LARGE SCALE GENOMIC DNA]</scope>
    <source>
        <strain evidence="1">WS_6</strain>
    </source>
</reference>
<organism evidence="1 2">
    <name type="scientific">Eiseniibacteriota bacterium</name>
    <dbReference type="NCBI Taxonomy" id="2212470"/>
    <lineage>
        <taxon>Bacteria</taxon>
        <taxon>Candidatus Eiseniibacteriota</taxon>
    </lineage>
</organism>
<evidence type="ECO:0000313" key="2">
    <source>
        <dbReference type="Proteomes" id="UP000316852"/>
    </source>
</evidence>
<dbReference type="Proteomes" id="UP000316852">
    <property type="component" value="Unassembled WGS sequence"/>
</dbReference>
<evidence type="ECO:0000313" key="1">
    <source>
        <dbReference type="EMBL" id="TMQ57171.1"/>
    </source>
</evidence>
<protein>
    <submittedName>
        <fullName evidence="1">Uncharacterized protein</fullName>
    </submittedName>
</protein>
<dbReference type="AlphaFoldDB" id="A0A538T0K9"/>
<gene>
    <name evidence="1" type="ORF">E6K76_11130</name>
</gene>
<name>A0A538T0K9_UNCEI</name>
<proteinExistence type="predicted"/>
<accession>A0A538T0K9</accession>
<dbReference type="EMBL" id="VBOW01000068">
    <property type="protein sequence ID" value="TMQ57171.1"/>
    <property type="molecule type" value="Genomic_DNA"/>
</dbReference>
<sequence>MSTEVPQSTIRISGPMTRGDLLLLLCWFADTNSVPEVRGIKGLSRLTRLSLILGDELGLRRTIQPFFEYHRTPSGGIASPEVWGELLALRAYQVLQPLPADEPTPPEEIEERRYLLEHHIPAHERSRYPMPAYFERDVLTNKGTFFAAKREDQTIQRWIKVFKTTAELNQLPLSDLTARALPLLGAHVAR</sequence>